<evidence type="ECO:0000259" key="19">
    <source>
        <dbReference type="PROSITE" id="PS50026"/>
    </source>
</evidence>
<evidence type="ECO:0000256" key="11">
    <source>
        <dbReference type="ARBA" id="ARBA00023180"/>
    </source>
</evidence>
<feature type="signal peptide" evidence="18">
    <location>
        <begin position="1"/>
        <end position="20"/>
    </location>
</feature>
<dbReference type="SMART" id="SM00135">
    <property type="entry name" value="LY"/>
    <property type="match status" value="3"/>
</dbReference>
<evidence type="ECO:0000256" key="6">
    <source>
        <dbReference type="ARBA" id="ARBA00022782"/>
    </source>
</evidence>
<evidence type="ECO:0000256" key="13">
    <source>
        <dbReference type="ARBA" id="ARBA00040020"/>
    </source>
</evidence>
<feature type="domain" description="EGF-like" evidence="19">
    <location>
        <begin position="366"/>
        <end position="402"/>
    </location>
</feature>
<evidence type="ECO:0000256" key="4">
    <source>
        <dbReference type="ARBA" id="ARBA00022729"/>
    </source>
</evidence>
<dbReference type="PROSITE" id="PS51120">
    <property type="entry name" value="LDLRB"/>
    <property type="match status" value="1"/>
</dbReference>
<reference evidence="20" key="1">
    <citation type="submission" date="2022-12" db="EMBL/GenBank/DDBJ databases">
        <title>Chromosome-level genome assembly of the bean flower thrips Megalurothrips usitatus.</title>
        <authorList>
            <person name="Ma L."/>
            <person name="Liu Q."/>
            <person name="Li H."/>
            <person name="Cai W."/>
        </authorList>
    </citation>
    <scope>NUCLEOTIDE SEQUENCE</scope>
    <source>
        <strain evidence="20">Cailab_2022a</strain>
    </source>
</reference>
<dbReference type="InterPro" id="IPR000742">
    <property type="entry name" value="EGF"/>
</dbReference>
<evidence type="ECO:0000256" key="9">
    <source>
        <dbReference type="ARBA" id="ARBA00023136"/>
    </source>
</evidence>
<gene>
    <name evidence="20" type="ORF">ONE63_006189</name>
</gene>
<evidence type="ECO:0000256" key="18">
    <source>
        <dbReference type="SAM" id="SignalP"/>
    </source>
</evidence>
<evidence type="ECO:0000313" key="20">
    <source>
        <dbReference type="EMBL" id="KAJ1529408.1"/>
    </source>
</evidence>
<evidence type="ECO:0000256" key="15">
    <source>
        <dbReference type="PROSITE-ProRule" id="PRU00461"/>
    </source>
</evidence>
<keyword evidence="9 17" id="KW-0472">Membrane</keyword>
<evidence type="ECO:0000256" key="8">
    <source>
        <dbReference type="ARBA" id="ARBA00022943"/>
    </source>
</evidence>
<keyword evidence="10 14" id="KW-1015">Disulfide bond</keyword>
<keyword evidence="17" id="KW-0812">Transmembrane</keyword>
<dbReference type="AlphaFoldDB" id="A0AAV7XWT2"/>
<evidence type="ECO:0000256" key="16">
    <source>
        <dbReference type="SAM" id="MobiDB-lite"/>
    </source>
</evidence>
<evidence type="ECO:0000256" key="5">
    <source>
        <dbReference type="ARBA" id="ARBA00022737"/>
    </source>
</evidence>
<dbReference type="SUPFAM" id="SSF63825">
    <property type="entry name" value="YWTD domain"/>
    <property type="match status" value="1"/>
</dbReference>
<keyword evidence="5" id="KW-0677">Repeat</keyword>
<feature type="domain" description="EGF-like" evidence="19">
    <location>
        <begin position="403"/>
        <end position="437"/>
    </location>
</feature>
<dbReference type="GO" id="GO:0048477">
    <property type="term" value="P:oogenesis"/>
    <property type="evidence" value="ECO:0007669"/>
    <property type="project" value="UniProtKB-KW"/>
</dbReference>
<dbReference type="PANTHER" id="PTHR46513:SF42">
    <property type="entry name" value="PROTEIN CUEBALL"/>
    <property type="match status" value="1"/>
</dbReference>
<accession>A0AAV7XWT2</accession>
<dbReference type="GO" id="GO:0060070">
    <property type="term" value="P:canonical Wnt signaling pathway"/>
    <property type="evidence" value="ECO:0007669"/>
    <property type="project" value="TreeGrafter"/>
</dbReference>
<feature type="region of interest" description="Disordered" evidence="16">
    <location>
        <begin position="591"/>
        <end position="621"/>
    </location>
</feature>
<evidence type="ECO:0000256" key="1">
    <source>
        <dbReference type="ARBA" id="ARBA00004251"/>
    </source>
</evidence>
<feature type="disulfide bond" evidence="14">
    <location>
        <begin position="427"/>
        <end position="436"/>
    </location>
</feature>
<keyword evidence="6" id="KW-0221">Differentiation</keyword>
<feature type="disulfide bond" evidence="14">
    <location>
        <begin position="392"/>
        <end position="401"/>
    </location>
</feature>
<evidence type="ECO:0000256" key="7">
    <source>
        <dbReference type="ARBA" id="ARBA00022871"/>
    </source>
</evidence>
<evidence type="ECO:0000256" key="14">
    <source>
        <dbReference type="PROSITE-ProRule" id="PRU00076"/>
    </source>
</evidence>
<dbReference type="PROSITE" id="PS00022">
    <property type="entry name" value="EGF_1"/>
    <property type="match status" value="2"/>
</dbReference>
<keyword evidence="8" id="KW-0896">Oogenesis</keyword>
<comment type="caution">
    <text evidence="14">Lacks conserved residue(s) required for the propagation of feature annotation.</text>
</comment>
<dbReference type="GO" id="GO:0017147">
    <property type="term" value="F:Wnt-protein binding"/>
    <property type="evidence" value="ECO:0007669"/>
    <property type="project" value="TreeGrafter"/>
</dbReference>
<feature type="repeat" description="LDL-receptor class B" evidence="15">
    <location>
        <begin position="156"/>
        <end position="200"/>
    </location>
</feature>
<dbReference type="Gene3D" id="2.10.25.10">
    <property type="entry name" value="Laminin"/>
    <property type="match status" value="3"/>
</dbReference>
<dbReference type="PROSITE" id="PS50026">
    <property type="entry name" value="EGF_3"/>
    <property type="match status" value="2"/>
</dbReference>
<dbReference type="InterPro" id="IPR011042">
    <property type="entry name" value="6-blade_b-propeller_TolB-like"/>
</dbReference>
<sequence length="621" mass="68951">MDALWCLVQLLLLLPSAVRTWDVIVASDGHLDKLTASGEVSEIQTALQLGSSVSIASSPRRDHVYVGDGNNPSASIHRLDLASGEMTPVVPKLSSNIHGLALDPMTNVLYWTTGYGHSIMKANVDGQSDYKRRIAKVVHRFREEIPQGIAIDSCGRYLFWTNTNTKAPSIERSNLDGSNRTVIVSRELHAPLGVAVDQVERKLYWCQELEGVYFSIERSDLDGNNRDVMRSMHQQPFTLSIGVDFIYWADWTNKAVWKKDKNHFDEGSDPIKVHGFPNTPTGLVAFVDGEAKSDAECRAIIRAYETKKFEATTVITTVDSDVVTEADWNDNVVKGEFCLNNGAVLTYKDSRPVCGCLPGFTGERCEIEICFNYCLHGTCSMNKQHGGAACTCEPGYTGDRCEQDLCSEFCLNGGHCTIVGEKPSCNCHEPFKGDRCEITSKLCRLYCESELAMVSSQTDSEMQSLCLCRPVRKHEYQIDGFNGTAFLVPDGTNQMSLRTDSPLSNETNSALLITFGCICLLLLLAVILLVYKVINLRKRPRVKKRFIGSKTVTPTPLTNRPSPATDQCEINIENCCNMNICETPCFEPNLRTPRPGSKKEEKKTLLDSMENSQGGSHDDLY</sequence>
<evidence type="ECO:0000313" key="21">
    <source>
        <dbReference type="Proteomes" id="UP001075354"/>
    </source>
</evidence>
<feature type="transmembrane region" description="Helical" evidence="17">
    <location>
        <begin position="510"/>
        <end position="534"/>
    </location>
</feature>
<comment type="caution">
    <text evidence="20">The sequence shown here is derived from an EMBL/GenBank/DDBJ whole genome shotgun (WGS) entry which is preliminary data.</text>
</comment>
<feature type="chain" id="PRO_5043776148" description="Protein cueball" evidence="18">
    <location>
        <begin position="21"/>
        <end position="621"/>
    </location>
</feature>
<proteinExistence type="inferred from homology"/>
<keyword evidence="17" id="KW-1133">Transmembrane helix</keyword>
<dbReference type="EMBL" id="JAPTSV010000003">
    <property type="protein sequence ID" value="KAJ1529408.1"/>
    <property type="molecule type" value="Genomic_DNA"/>
</dbReference>
<keyword evidence="11" id="KW-0325">Glycoprotein</keyword>
<dbReference type="Gene3D" id="2.120.10.30">
    <property type="entry name" value="TolB, C-terminal domain"/>
    <property type="match status" value="1"/>
</dbReference>
<protein>
    <recommendedName>
        <fullName evidence="13">Protein cueball</fullName>
    </recommendedName>
</protein>
<dbReference type="InterPro" id="IPR000033">
    <property type="entry name" value="LDLR_classB_rpt"/>
</dbReference>
<keyword evidence="4 18" id="KW-0732">Signal</keyword>
<name>A0AAV7XWT2_9NEOP</name>
<comment type="similarity">
    <text evidence="12">Belongs to the cueball family.</text>
</comment>
<dbReference type="Pfam" id="PF00058">
    <property type="entry name" value="Ldl_recept_b"/>
    <property type="match status" value="1"/>
</dbReference>
<dbReference type="SUPFAM" id="SSF57196">
    <property type="entry name" value="EGF/Laminin"/>
    <property type="match status" value="3"/>
</dbReference>
<keyword evidence="7" id="KW-0744">Spermatogenesis</keyword>
<dbReference type="GO" id="GO:0005886">
    <property type="term" value="C:plasma membrane"/>
    <property type="evidence" value="ECO:0007669"/>
    <property type="project" value="UniProtKB-SubCell"/>
</dbReference>
<dbReference type="GO" id="GO:0007283">
    <property type="term" value="P:spermatogenesis"/>
    <property type="evidence" value="ECO:0007669"/>
    <property type="project" value="UniProtKB-KW"/>
</dbReference>
<dbReference type="PROSITE" id="PS01186">
    <property type="entry name" value="EGF_2"/>
    <property type="match status" value="2"/>
</dbReference>
<keyword evidence="3 14" id="KW-0245">EGF-like domain</keyword>
<keyword evidence="2" id="KW-1003">Cell membrane</keyword>
<keyword evidence="21" id="KW-1185">Reference proteome</keyword>
<dbReference type="Proteomes" id="UP001075354">
    <property type="component" value="Chromosome 3"/>
</dbReference>
<comment type="subcellular location">
    <subcellularLocation>
        <location evidence="1">Cell membrane</location>
        <topology evidence="1">Single-pass type I membrane protein</topology>
    </subcellularLocation>
</comment>
<dbReference type="InterPro" id="IPR050778">
    <property type="entry name" value="Cueball_EGF_LRP_Nidogen"/>
</dbReference>
<evidence type="ECO:0000256" key="10">
    <source>
        <dbReference type="ARBA" id="ARBA00023157"/>
    </source>
</evidence>
<evidence type="ECO:0000256" key="12">
    <source>
        <dbReference type="ARBA" id="ARBA00038070"/>
    </source>
</evidence>
<evidence type="ECO:0000256" key="17">
    <source>
        <dbReference type="SAM" id="Phobius"/>
    </source>
</evidence>
<evidence type="ECO:0000256" key="2">
    <source>
        <dbReference type="ARBA" id="ARBA00022475"/>
    </source>
</evidence>
<evidence type="ECO:0000256" key="3">
    <source>
        <dbReference type="ARBA" id="ARBA00022536"/>
    </source>
</evidence>
<dbReference type="PANTHER" id="PTHR46513">
    <property type="entry name" value="VITELLOGENIN RECEPTOR-LIKE PROTEIN-RELATED-RELATED"/>
    <property type="match status" value="1"/>
</dbReference>
<organism evidence="20 21">
    <name type="scientific">Megalurothrips usitatus</name>
    <name type="common">bean blossom thrips</name>
    <dbReference type="NCBI Taxonomy" id="439358"/>
    <lineage>
        <taxon>Eukaryota</taxon>
        <taxon>Metazoa</taxon>
        <taxon>Ecdysozoa</taxon>
        <taxon>Arthropoda</taxon>
        <taxon>Hexapoda</taxon>
        <taxon>Insecta</taxon>
        <taxon>Pterygota</taxon>
        <taxon>Neoptera</taxon>
        <taxon>Paraneoptera</taxon>
        <taxon>Thysanoptera</taxon>
        <taxon>Terebrantia</taxon>
        <taxon>Thripoidea</taxon>
        <taxon>Thripidae</taxon>
        <taxon>Megalurothrips</taxon>
    </lineage>
</organism>
<dbReference type="GO" id="GO:0042813">
    <property type="term" value="F:Wnt receptor activity"/>
    <property type="evidence" value="ECO:0007669"/>
    <property type="project" value="TreeGrafter"/>
</dbReference>
<dbReference type="SMART" id="SM00181">
    <property type="entry name" value="EGF"/>
    <property type="match status" value="3"/>
</dbReference>
<feature type="disulfide bond" evidence="14">
    <location>
        <begin position="406"/>
        <end position="416"/>
    </location>
</feature>